<dbReference type="EC" id="2.7.11.33" evidence="5"/>
<dbReference type="PANTHER" id="PTHR31756">
    <property type="entry name" value="PYRUVATE, PHOSPHATE DIKINASE REGULATORY PROTEIN 1, CHLOROPLASTIC"/>
    <property type="match status" value="1"/>
</dbReference>
<dbReference type="GO" id="GO:0016301">
    <property type="term" value="F:kinase activity"/>
    <property type="evidence" value="ECO:0007669"/>
    <property type="project" value="UniProtKB-KW"/>
</dbReference>
<dbReference type="InterPro" id="IPR005177">
    <property type="entry name" value="Kinase-pyrophosphorylase"/>
</dbReference>
<comment type="caution">
    <text evidence="6">The sequence shown here is derived from an EMBL/GenBank/DDBJ whole genome shotgun (WGS) entry which is preliminary data.</text>
</comment>
<keyword evidence="4 5" id="KW-0418">Kinase</keyword>
<dbReference type="EC" id="2.7.4.28" evidence="5"/>
<proteinExistence type="inferred from homology"/>
<evidence type="ECO:0000313" key="7">
    <source>
        <dbReference type="Proteomes" id="UP001528823"/>
    </source>
</evidence>
<organism evidence="6 7">
    <name type="scientific">Spartinivicinus poritis</name>
    <dbReference type="NCBI Taxonomy" id="2994640"/>
    <lineage>
        <taxon>Bacteria</taxon>
        <taxon>Pseudomonadati</taxon>
        <taxon>Pseudomonadota</taxon>
        <taxon>Gammaproteobacteria</taxon>
        <taxon>Oceanospirillales</taxon>
        <taxon>Zooshikellaceae</taxon>
        <taxon>Spartinivicinus</taxon>
    </lineage>
</organism>
<comment type="catalytic activity">
    <reaction evidence="5">
        <text>[pyruvate, water dikinase]-phosphate + phosphate + H(+) = [pyruvate, water dikinase] + diphosphate</text>
        <dbReference type="Rhea" id="RHEA:48580"/>
        <dbReference type="Rhea" id="RHEA-COMP:11425"/>
        <dbReference type="Rhea" id="RHEA-COMP:11426"/>
        <dbReference type="ChEBI" id="CHEBI:15378"/>
        <dbReference type="ChEBI" id="CHEBI:33019"/>
        <dbReference type="ChEBI" id="CHEBI:43176"/>
        <dbReference type="ChEBI" id="CHEBI:43474"/>
        <dbReference type="ChEBI" id="CHEBI:68546"/>
        <dbReference type="EC" id="2.7.4.28"/>
    </reaction>
</comment>
<dbReference type="EMBL" id="JAPMOU010000026">
    <property type="protein sequence ID" value="MDE1463973.1"/>
    <property type="molecule type" value="Genomic_DNA"/>
</dbReference>
<evidence type="ECO:0000256" key="1">
    <source>
        <dbReference type="ARBA" id="ARBA00022527"/>
    </source>
</evidence>
<sequence>MKRCVFFISDSTGITAESLGQSLLTQFEHIEFDCHTVPFVDTIDKAQKVVEDIKQMGLSNGHRPIIISTIVDQQISLLFKAIDAFMMDIFSSYLSPLEQELKQHSTHHIGRVREIDSNPRYTQRIDAVHFALDNDDGGRTRDYDKADLILIGVSRCGKTPTCLYLAMQFGIRAANYPFTEDDMDNLKLSECLKPYKNKLFGLTIEPERLSAIRQERRSNSRYASLRQCQQETKEVEILLQKERIPFINTTHLSVEEISTRILSQVGIERRF</sequence>
<evidence type="ECO:0000256" key="2">
    <source>
        <dbReference type="ARBA" id="ARBA00022679"/>
    </source>
</evidence>
<dbReference type="Proteomes" id="UP001528823">
    <property type="component" value="Unassembled WGS sequence"/>
</dbReference>
<accession>A0ABT5UC67</accession>
<evidence type="ECO:0000313" key="6">
    <source>
        <dbReference type="EMBL" id="MDE1463973.1"/>
    </source>
</evidence>
<dbReference type="RefSeq" id="WP_274690304.1">
    <property type="nucleotide sequence ID" value="NZ_JAPMOU010000026.1"/>
</dbReference>
<keyword evidence="2 5" id="KW-0808">Transferase</keyword>
<dbReference type="NCBIfam" id="NF003742">
    <property type="entry name" value="PRK05339.1"/>
    <property type="match status" value="1"/>
</dbReference>
<evidence type="ECO:0000256" key="5">
    <source>
        <dbReference type="HAMAP-Rule" id="MF_01062"/>
    </source>
</evidence>
<keyword evidence="7" id="KW-1185">Reference proteome</keyword>
<comment type="similarity">
    <text evidence="5">Belongs to the pyruvate, phosphate/water dikinase regulatory protein family. PSRP subfamily.</text>
</comment>
<dbReference type="HAMAP" id="MF_01062">
    <property type="entry name" value="PSRP"/>
    <property type="match status" value="1"/>
</dbReference>
<feature type="binding site" evidence="5">
    <location>
        <begin position="152"/>
        <end position="159"/>
    </location>
    <ligand>
        <name>ADP</name>
        <dbReference type="ChEBI" id="CHEBI:456216"/>
    </ligand>
</feature>
<reference evidence="6 7" key="1">
    <citation type="submission" date="2022-11" db="EMBL/GenBank/DDBJ databases">
        <title>Spartinivicinus poritis sp. nov., isolated from scleractinian coral Porites lutea.</title>
        <authorList>
            <person name="Zhang G."/>
            <person name="Cai L."/>
            <person name="Wei Q."/>
        </authorList>
    </citation>
    <scope>NUCLEOTIDE SEQUENCE [LARGE SCALE GENOMIC DNA]</scope>
    <source>
        <strain evidence="6 7">A2-2</strain>
    </source>
</reference>
<evidence type="ECO:0000256" key="3">
    <source>
        <dbReference type="ARBA" id="ARBA00022741"/>
    </source>
</evidence>
<name>A0ABT5UC67_9GAMM</name>
<dbReference type="PANTHER" id="PTHR31756:SF3">
    <property type="entry name" value="PYRUVATE, PHOSPHATE DIKINASE REGULATORY PROTEIN 1, CHLOROPLASTIC"/>
    <property type="match status" value="1"/>
</dbReference>
<keyword evidence="3 5" id="KW-0547">Nucleotide-binding</keyword>
<evidence type="ECO:0000256" key="4">
    <source>
        <dbReference type="ARBA" id="ARBA00022777"/>
    </source>
</evidence>
<comment type="catalytic activity">
    <reaction evidence="5">
        <text>[pyruvate, water dikinase] + ADP = [pyruvate, water dikinase]-phosphate + AMP + H(+)</text>
        <dbReference type="Rhea" id="RHEA:46020"/>
        <dbReference type="Rhea" id="RHEA-COMP:11425"/>
        <dbReference type="Rhea" id="RHEA-COMP:11426"/>
        <dbReference type="ChEBI" id="CHEBI:15378"/>
        <dbReference type="ChEBI" id="CHEBI:43176"/>
        <dbReference type="ChEBI" id="CHEBI:68546"/>
        <dbReference type="ChEBI" id="CHEBI:456215"/>
        <dbReference type="ChEBI" id="CHEBI:456216"/>
        <dbReference type="EC" id="2.7.11.33"/>
    </reaction>
</comment>
<gene>
    <name evidence="6" type="ORF">ORQ98_18630</name>
</gene>
<protein>
    <recommendedName>
        <fullName evidence="5">Putative phosphoenolpyruvate synthase regulatory protein</fullName>
        <shortName evidence="5">PEP synthase regulatory protein</shortName>
        <shortName evidence="5">PSRP</shortName>
        <ecNumber evidence="5">2.7.11.33</ecNumber>
        <ecNumber evidence="5">2.7.4.28</ecNumber>
    </recommendedName>
    <alternativeName>
        <fullName evidence="5">Pyruvate, water dikinase regulatory protein</fullName>
    </alternativeName>
</protein>
<dbReference type="Pfam" id="PF03618">
    <property type="entry name" value="Kinase-PPPase"/>
    <property type="match status" value="1"/>
</dbReference>
<comment type="function">
    <text evidence="5">Bifunctional serine/threonine kinase and phosphorylase involved in the regulation of the phosphoenolpyruvate synthase (PEPS) by catalyzing its phosphorylation/dephosphorylation.</text>
</comment>
<dbReference type="InterPro" id="IPR026530">
    <property type="entry name" value="PSRP"/>
</dbReference>
<keyword evidence="1 5" id="KW-0723">Serine/threonine-protein kinase</keyword>